<dbReference type="Proteomes" id="UP001189429">
    <property type="component" value="Unassembled WGS sequence"/>
</dbReference>
<comment type="caution">
    <text evidence="3">The sequence shown here is derived from an EMBL/GenBank/DDBJ whole genome shotgun (WGS) entry which is preliminary data.</text>
</comment>
<organism evidence="3 4">
    <name type="scientific">Prorocentrum cordatum</name>
    <dbReference type="NCBI Taxonomy" id="2364126"/>
    <lineage>
        <taxon>Eukaryota</taxon>
        <taxon>Sar</taxon>
        <taxon>Alveolata</taxon>
        <taxon>Dinophyceae</taxon>
        <taxon>Prorocentrales</taxon>
        <taxon>Prorocentraceae</taxon>
        <taxon>Prorocentrum</taxon>
    </lineage>
</organism>
<gene>
    <name evidence="3" type="ORF">PCOR1329_LOCUS55311</name>
</gene>
<dbReference type="PROSITE" id="PS51857">
    <property type="entry name" value="CSD_2"/>
    <property type="match status" value="1"/>
</dbReference>
<feature type="region of interest" description="Disordered" evidence="1">
    <location>
        <begin position="205"/>
        <end position="232"/>
    </location>
</feature>
<protein>
    <recommendedName>
        <fullName evidence="2">CSD domain-containing protein</fullName>
    </recommendedName>
</protein>
<dbReference type="EMBL" id="CAUYUJ010016778">
    <property type="protein sequence ID" value="CAK0868736.1"/>
    <property type="molecule type" value="Genomic_DNA"/>
</dbReference>
<keyword evidence="4" id="KW-1185">Reference proteome</keyword>
<dbReference type="SUPFAM" id="SSF50249">
    <property type="entry name" value="Nucleic acid-binding proteins"/>
    <property type="match status" value="1"/>
</dbReference>
<reference evidence="3" key="1">
    <citation type="submission" date="2023-10" db="EMBL/GenBank/DDBJ databases">
        <authorList>
            <person name="Chen Y."/>
            <person name="Shah S."/>
            <person name="Dougan E. K."/>
            <person name="Thang M."/>
            <person name="Chan C."/>
        </authorList>
    </citation>
    <scope>NUCLEOTIDE SEQUENCE [LARGE SCALE GENOMIC DNA]</scope>
</reference>
<feature type="region of interest" description="Disordered" evidence="1">
    <location>
        <begin position="108"/>
        <end position="135"/>
    </location>
</feature>
<feature type="compositionally biased region" description="Pro residues" evidence="1">
    <location>
        <begin position="211"/>
        <end position="232"/>
    </location>
</feature>
<dbReference type="InterPro" id="IPR002059">
    <property type="entry name" value="CSP_DNA-bd"/>
</dbReference>
<name>A0ABN9VA38_9DINO</name>
<sequence length="232" mass="23397">MVFGNDVFVHSRQLGRFQAGQQVEFAVFLGRDNMPQAYDLQDPAAPVARVGGMLLMQQQALVQQQLVATGGAGALGAASAPAACLGGAALAGTMPAALGQAVPVLPGVLPAGPPQPGPPPGAPPPRKRPRPSDSQVIGQYQGVVTSFSAANGFGFIACDAVRAMGHQNDVLLHHSEAAGVEVGRQVRFTCFLNGKGSPEAMDLTLAGGVPPMQPVPGPPPSRAPPAPGAAPG</sequence>
<dbReference type="Gene3D" id="2.40.50.140">
    <property type="entry name" value="Nucleic acid-binding proteins"/>
    <property type="match status" value="1"/>
</dbReference>
<feature type="compositionally biased region" description="Pro residues" evidence="1">
    <location>
        <begin position="111"/>
        <end position="124"/>
    </location>
</feature>
<dbReference type="InterPro" id="IPR012340">
    <property type="entry name" value="NA-bd_OB-fold"/>
</dbReference>
<accession>A0ABN9VA38</accession>
<evidence type="ECO:0000313" key="4">
    <source>
        <dbReference type="Proteomes" id="UP001189429"/>
    </source>
</evidence>
<evidence type="ECO:0000313" key="3">
    <source>
        <dbReference type="EMBL" id="CAK0868736.1"/>
    </source>
</evidence>
<feature type="domain" description="CSD" evidence="2">
    <location>
        <begin position="139"/>
        <end position="205"/>
    </location>
</feature>
<evidence type="ECO:0000256" key="1">
    <source>
        <dbReference type="SAM" id="MobiDB-lite"/>
    </source>
</evidence>
<evidence type="ECO:0000259" key="2">
    <source>
        <dbReference type="PROSITE" id="PS51857"/>
    </source>
</evidence>
<proteinExistence type="predicted"/>